<proteinExistence type="predicted"/>
<dbReference type="PANTHER" id="PTHR45823:SF1">
    <property type="entry name" value="T-SNARE COILED-COIL HOMOLOGY DOMAIN-CONTAINING PROTEIN"/>
    <property type="match status" value="1"/>
</dbReference>
<dbReference type="Proteomes" id="UP001159042">
    <property type="component" value="Unassembled WGS sequence"/>
</dbReference>
<name>A0AAV8VCF9_9CUCU</name>
<keyword evidence="1" id="KW-0175">Coiled coil</keyword>
<gene>
    <name evidence="2" type="ORF">NQ315_013174</name>
</gene>
<feature type="coiled-coil region" evidence="1">
    <location>
        <begin position="121"/>
        <end position="148"/>
    </location>
</feature>
<protein>
    <recommendedName>
        <fullName evidence="4">CCHC-type domain-containing protein</fullName>
    </recommendedName>
</protein>
<organism evidence="2 3">
    <name type="scientific">Exocentrus adspersus</name>
    <dbReference type="NCBI Taxonomy" id="1586481"/>
    <lineage>
        <taxon>Eukaryota</taxon>
        <taxon>Metazoa</taxon>
        <taxon>Ecdysozoa</taxon>
        <taxon>Arthropoda</taxon>
        <taxon>Hexapoda</taxon>
        <taxon>Insecta</taxon>
        <taxon>Pterygota</taxon>
        <taxon>Neoptera</taxon>
        <taxon>Endopterygota</taxon>
        <taxon>Coleoptera</taxon>
        <taxon>Polyphaga</taxon>
        <taxon>Cucujiformia</taxon>
        <taxon>Chrysomeloidea</taxon>
        <taxon>Cerambycidae</taxon>
        <taxon>Lamiinae</taxon>
        <taxon>Acanthocinini</taxon>
        <taxon>Exocentrus</taxon>
    </lineage>
</organism>
<keyword evidence="3" id="KW-1185">Reference proteome</keyword>
<evidence type="ECO:0000313" key="3">
    <source>
        <dbReference type="Proteomes" id="UP001159042"/>
    </source>
</evidence>
<evidence type="ECO:0000256" key="1">
    <source>
        <dbReference type="SAM" id="Coils"/>
    </source>
</evidence>
<evidence type="ECO:0008006" key="4">
    <source>
        <dbReference type="Google" id="ProtNLM"/>
    </source>
</evidence>
<sequence>MILVMDVEILEKFRKESGEKSSGRYEKDYQMFCEWRKAYNRYGKFKVPTYDGKVPWSTYLRQFEAVVRNWREEDKATSLIAARGEALEVFRTIPEASPNYATLTSALERRYGDAHLHHVYQAQLRSRKQRFEETLQQYEADISRMVNLAYPTAPADVIQQLAVSNFVEGLKDPEIEQLSKNRDMKIKETHTYLDDWMSQILEKHKNKRYSENSTYNKRRRTRYWSCGAEGHMRTRCHQPNSVGKIPGVSGIARPKERRLIGHTIVKPNIMAHCRIQGTDERYHLETTIGEGIPVEGVNLAEIRICNKTFKQKIFVADITDDVLFGLDVMLKDFILDLPRGIMKINDEEVPLNVLKTKAIPTRRVRIVEDATLLPKVCNQD</sequence>
<reference evidence="2 3" key="1">
    <citation type="journal article" date="2023" name="Insect Mol. Biol.">
        <title>Genome sequencing provides insights into the evolution of gene families encoding plant cell wall-degrading enzymes in longhorned beetles.</title>
        <authorList>
            <person name="Shin N.R."/>
            <person name="Okamura Y."/>
            <person name="Kirsch R."/>
            <person name="Pauchet Y."/>
        </authorList>
    </citation>
    <scope>NUCLEOTIDE SEQUENCE [LARGE SCALE GENOMIC DNA]</scope>
    <source>
        <strain evidence="2">EAD_L_NR</strain>
    </source>
</reference>
<comment type="caution">
    <text evidence="2">The sequence shown here is derived from an EMBL/GenBank/DDBJ whole genome shotgun (WGS) entry which is preliminary data.</text>
</comment>
<dbReference type="AlphaFoldDB" id="A0AAV8VCF9"/>
<dbReference type="PANTHER" id="PTHR45823">
    <property type="entry name" value="T-SNARE COILED-COIL HOMOLOGY DOMAIN-CONTAINING PROTEIN"/>
    <property type="match status" value="1"/>
</dbReference>
<evidence type="ECO:0000313" key="2">
    <source>
        <dbReference type="EMBL" id="KAJ8911712.1"/>
    </source>
</evidence>
<dbReference type="EMBL" id="JANEYG010000166">
    <property type="protein sequence ID" value="KAJ8911712.1"/>
    <property type="molecule type" value="Genomic_DNA"/>
</dbReference>
<accession>A0AAV8VCF9</accession>